<sequence length="187" mass="21058">MRITRVAALFSLIAAALAVLPSAGNPGIGVVQRQCKCPCNTFNLACNVRCQCRGELKELVQHVAKLAPSLRQSSFWHSRVNWHFAHLRRSHGFSQFLLQFTQPRFQQIGRSTSRRAFCRWRYGSLNAMRAFSLILCDKHGERMALVEPYPQLRGPVAQEERGESVPESVTSVRQQDEMGLEAGGSFL</sequence>
<dbReference type="AlphaFoldDB" id="J0LDM4"/>
<evidence type="ECO:0000256" key="1">
    <source>
        <dbReference type="SAM" id="SignalP"/>
    </source>
</evidence>
<dbReference type="Proteomes" id="UP000006514">
    <property type="component" value="Unassembled WGS sequence"/>
</dbReference>
<organism evidence="2 3">
    <name type="scientific">Auricularia subglabra (strain TFB-10046 / SS5)</name>
    <name type="common">White-rot fungus</name>
    <name type="synonym">Auricularia delicata (strain TFB10046)</name>
    <dbReference type="NCBI Taxonomy" id="717982"/>
    <lineage>
        <taxon>Eukaryota</taxon>
        <taxon>Fungi</taxon>
        <taxon>Dikarya</taxon>
        <taxon>Basidiomycota</taxon>
        <taxon>Agaricomycotina</taxon>
        <taxon>Agaricomycetes</taxon>
        <taxon>Auriculariales</taxon>
        <taxon>Auriculariaceae</taxon>
        <taxon>Auricularia</taxon>
    </lineage>
</organism>
<gene>
    <name evidence="2" type="ORF">AURDEDRAFT_130991</name>
</gene>
<name>J0LDM4_AURST</name>
<keyword evidence="3" id="KW-1185">Reference proteome</keyword>
<feature type="chain" id="PRO_5003735719" evidence="1">
    <location>
        <begin position="19"/>
        <end position="187"/>
    </location>
</feature>
<dbReference type="KEGG" id="adl:AURDEDRAFT_130991"/>
<accession>J0LDM4</accession>
<evidence type="ECO:0000313" key="2">
    <source>
        <dbReference type="EMBL" id="EJD34780.1"/>
    </source>
</evidence>
<keyword evidence="1" id="KW-0732">Signal</keyword>
<evidence type="ECO:0000313" key="3">
    <source>
        <dbReference type="Proteomes" id="UP000006514"/>
    </source>
</evidence>
<proteinExistence type="predicted"/>
<feature type="signal peptide" evidence="1">
    <location>
        <begin position="1"/>
        <end position="18"/>
    </location>
</feature>
<reference evidence="3" key="1">
    <citation type="journal article" date="2012" name="Science">
        <title>The Paleozoic origin of enzymatic lignin decomposition reconstructed from 31 fungal genomes.</title>
        <authorList>
            <person name="Floudas D."/>
            <person name="Binder M."/>
            <person name="Riley R."/>
            <person name="Barry K."/>
            <person name="Blanchette R.A."/>
            <person name="Henrissat B."/>
            <person name="Martinez A.T."/>
            <person name="Otillar R."/>
            <person name="Spatafora J.W."/>
            <person name="Yadav J.S."/>
            <person name="Aerts A."/>
            <person name="Benoit I."/>
            <person name="Boyd A."/>
            <person name="Carlson A."/>
            <person name="Copeland A."/>
            <person name="Coutinho P.M."/>
            <person name="de Vries R.P."/>
            <person name="Ferreira P."/>
            <person name="Findley K."/>
            <person name="Foster B."/>
            <person name="Gaskell J."/>
            <person name="Glotzer D."/>
            <person name="Gorecki P."/>
            <person name="Heitman J."/>
            <person name="Hesse C."/>
            <person name="Hori C."/>
            <person name="Igarashi K."/>
            <person name="Jurgens J.A."/>
            <person name="Kallen N."/>
            <person name="Kersten P."/>
            <person name="Kohler A."/>
            <person name="Kuees U."/>
            <person name="Kumar T.K.A."/>
            <person name="Kuo A."/>
            <person name="LaButti K."/>
            <person name="Larrondo L.F."/>
            <person name="Lindquist E."/>
            <person name="Ling A."/>
            <person name="Lombard V."/>
            <person name="Lucas S."/>
            <person name="Lundell T."/>
            <person name="Martin R."/>
            <person name="McLaughlin D.J."/>
            <person name="Morgenstern I."/>
            <person name="Morin E."/>
            <person name="Murat C."/>
            <person name="Nagy L.G."/>
            <person name="Nolan M."/>
            <person name="Ohm R.A."/>
            <person name="Patyshakuliyeva A."/>
            <person name="Rokas A."/>
            <person name="Ruiz-Duenas F.J."/>
            <person name="Sabat G."/>
            <person name="Salamov A."/>
            <person name="Samejima M."/>
            <person name="Schmutz J."/>
            <person name="Slot J.C."/>
            <person name="St John F."/>
            <person name="Stenlid J."/>
            <person name="Sun H."/>
            <person name="Sun S."/>
            <person name="Syed K."/>
            <person name="Tsang A."/>
            <person name="Wiebenga A."/>
            <person name="Young D."/>
            <person name="Pisabarro A."/>
            <person name="Eastwood D.C."/>
            <person name="Martin F."/>
            <person name="Cullen D."/>
            <person name="Grigoriev I.V."/>
            <person name="Hibbett D.S."/>
        </authorList>
    </citation>
    <scope>NUCLEOTIDE SEQUENCE [LARGE SCALE GENOMIC DNA]</scope>
    <source>
        <strain evidence="3">TFB10046</strain>
    </source>
</reference>
<dbReference type="InParanoid" id="J0LDM4"/>
<dbReference type="EMBL" id="JH687921">
    <property type="protein sequence ID" value="EJD34780.1"/>
    <property type="molecule type" value="Genomic_DNA"/>
</dbReference>
<protein>
    <submittedName>
        <fullName evidence="2">Uncharacterized protein</fullName>
    </submittedName>
</protein>